<accession>A0A4Y8S5A1</accession>
<name>A0A4Y8S5A1_9SPHI</name>
<sequence>MKNRFVVMLGLAVLIACKRRGEQKFVISQKDTIHVMHEAMTDSDSATRIIDEKQDETIDELDDKLITITSAEYKGLDSLNKPRCNLDSSGFVKNLGVIVKSRCDEVCETYLFEIKSGKTMPLPADFDAGLLGILVSPLCDRFVTYSSYDMPDYDKYYAHRALIVLYDINKGVGLTAIKKKKAFGLKTWSIKELKWLGDKSIAFQLYKEAYSDKVKFAYFKVRIETR</sequence>
<evidence type="ECO:0000313" key="1">
    <source>
        <dbReference type="EMBL" id="TFF33805.1"/>
    </source>
</evidence>
<dbReference type="Proteomes" id="UP000297540">
    <property type="component" value="Unassembled WGS sequence"/>
</dbReference>
<proteinExistence type="predicted"/>
<dbReference type="OrthoDB" id="754288at2"/>
<evidence type="ECO:0008006" key="3">
    <source>
        <dbReference type="Google" id="ProtNLM"/>
    </source>
</evidence>
<gene>
    <name evidence="1" type="ORF">E2R66_24040</name>
</gene>
<evidence type="ECO:0000313" key="2">
    <source>
        <dbReference type="Proteomes" id="UP000297540"/>
    </source>
</evidence>
<comment type="caution">
    <text evidence="1">The sequence shown here is derived from an EMBL/GenBank/DDBJ whole genome shotgun (WGS) entry which is preliminary data.</text>
</comment>
<dbReference type="EMBL" id="SOZE01000038">
    <property type="protein sequence ID" value="TFF33805.1"/>
    <property type="molecule type" value="Genomic_DNA"/>
</dbReference>
<organism evidence="1 2">
    <name type="scientific">Mucilaginibacter psychrotolerans</name>
    <dbReference type="NCBI Taxonomy" id="1524096"/>
    <lineage>
        <taxon>Bacteria</taxon>
        <taxon>Pseudomonadati</taxon>
        <taxon>Bacteroidota</taxon>
        <taxon>Sphingobacteriia</taxon>
        <taxon>Sphingobacteriales</taxon>
        <taxon>Sphingobacteriaceae</taxon>
        <taxon>Mucilaginibacter</taxon>
    </lineage>
</organism>
<dbReference type="RefSeq" id="WP_133235802.1">
    <property type="nucleotide sequence ID" value="NZ_SOZE01000038.1"/>
</dbReference>
<protein>
    <recommendedName>
        <fullName evidence="3">Lipoprotein</fullName>
    </recommendedName>
</protein>
<dbReference type="AlphaFoldDB" id="A0A4Y8S5A1"/>
<reference evidence="1 2" key="1">
    <citation type="journal article" date="2017" name="Int. J. Syst. Evol. Microbiol.">
        <title>Mucilaginibacterpsychrotolerans sp. nov., isolated from peatlands.</title>
        <authorList>
            <person name="Deng Y."/>
            <person name="Shen L."/>
            <person name="Xu B."/>
            <person name="Liu Y."/>
            <person name="Gu Z."/>
            <person name="Liu H."/>
            <person name="Zhou Y."/>
        </authorList>
    </citation>
    <scope>NUCLEOTIDE SEQUENCE [LARGE SCALE GENOMIC DNA]</scope>
    <source>
        <strain evidence="1 2">NH7-4</strain>
    </source>
</reference>
<dbReference type="PROSITE" id="PS51257">
    <property type="entry name" value="PROKAR_LIPOPROTEIN"/>
    <property type="match status" value="1"/>
</dbReference>
<keyword evidence="2" id="KW-1185">Reference proteome</keyword>